<keyword evidence="2" id="KW-0732">Signal</keyword>
<keyword evidence="5" id="KW-1185">Reference proteome</keyword>
<reference evidence="4 5" key="1">
    <citation type="journal article" date="2011" name="Proc. Natl. Acad. Sci. U.S.A.">
        <title>Comparative genomics of xylose-fermenting fungi for enhanced biofuel production.</title>
        <authorList>
            <person name="Wohlbach D.J."/>
            <person name="Kuo A."/>
            <person name="Sato T.K."/>
            <person name="Potts K.M."/>
            <person name="Salamov A.A."/>
            <person name="LaButti K.M."/>
            <person name="Sun H."/>
            <person name="Clum A."/>
            <person name="Pangilinan J.L."/>
            <person name="Lindquist E.A."/>
            <person name="Lucas S."/>
            <person name="Lapidus A."/>
            <person name="Jin M."/>
            <person name="Gunawan C."/>
            <person name="Balan V."/>
            <person name="Dale B.E."/>
            <person name="Jeffries T.W."/>
            <person name="Zinkel R."/>
            <person name="Barry K.W."/>
            <person name="Grigoriev I.V."/>
            <person name="Gasch A.P."/>
        </authorList>
    </citation>
    <scope>NUCLEOTIDE SEQUENCE [LARGE SCALE GENOMIC DNA]</scope>
    <source>
        <strain evidence="5">ATCC 10573 / BCRC 21748 / CBS 615 / JCM 9827 / NBRC 10315 / NRRL Y-1498 / VKM Y-70</strain>
    </source>
</reference>
<evidence type="ECO:0000256" key="1">
    <source>
        <dbReference type="SAM" id="Phobius"/>
    </source>
</evidence>
<keyword evidence="1" id="KW-0812">Transmembrane</keyword>
<keyword evidence="1" id="KW-0472">Membrane</keyword>
<dbReference type="OrthoDB" id="4013248at2759"/>
<keyword evidence="1" id="KW-1133">Transmembrane helix</keyword>
<dbReference type="EMBL" id="GL996524">
    <property type="protein sequence ID" value="EGV62980.1"/>
    <property type="molecule type" value="Genomic_DNA"/>
</dbReference>
<sequence>MTPSFLLLILLALFHYVHSIGMVIEPCLEGDPAQQSSLINLRNCLAYHTNNNDLIMVKIVSGPQIQSQTLNLKIFDSENNLLRVSNNLVGEITIIMKNLNNDPIYDEGNSKRSRANIIDRLAFLKSDEHKAQQLLNNNKGKNLIYVCFDNLYSDKSWSFHPENREIELTVDLRDVSKMQGTDYNLYSKYFHKFQSTENSDHRMKDMSQVEFDDEIAVIENELNDVVENLKNSAIILKNIQLQESRLRDINEQIFAGYTFMTVLVLVAIVGFGIFQTVYVHRYLTKKVIY</sequence>
<feature type="chain" id="PRO_5003442747" description="GOLD domain-containing protein" evidence="2">
    <location>
        <begin position="20"/>
        <end position="289"/>
    </location>
</feature>
<dbReference type="InterPro" id="IPR009038">
    <property type="entry name" value="GOLD_dom"/>
</dbReference>
<feature type="domain" description="GOLD" evidence="3">
    <location>
        <begin position="12"/>
        <end position="284"/>
    </location>
</feature>
<evidence type="ECO:0000313" key="5">
    <source>
        <dbReference type="Proteomes" id="UP000000707"/>
    </source>
</evidence>
<protein>
    <recommendedName>
        <fullName evidence="3">GOLD domain-containing protein</fullName>
    </recommendedName>
</protein>
<feature type="transmembrane region" description="Helical" evidence="1">
    <location>
        <begin position="254"/>
        <end position="279"/>
    </location>
</feature>
<evidence type="ECO:0000313" key="4">
    <source>
        <dbReference type="EMBL" id="EGV62980.1"/>
    </source>
</evidence>
<accession>G3B6P1</accession>
<dbReference type="eggNOG" id="ENOG502T27P">
    <property type="taxonomic scope" value="Eukaryota"/>
</dbReference>
<feature type="signal peptide" evidence="2">
    <location>
        <begin position="1"/>
        <end position="19"/>
    </location>
</feature>
<evidence type="ECO:0000259" key="3">
    <source>
        <dbReference type="SMART" id="SM01190"/>
    </source>
</evidence>
<name>G3B6P1_CANTC</name>
<dbReference type="Proteomes" id="UP000000707">
    <property type="component" value="Unassembled WGS sequence"/>
</dbReference>
<dbReference type="AlphaFoldDB" id="G3B6P1"/>
<dbReference type="SMART" id="SM01190">
    <property type="entry name" value="EMP24_GP25L"/>
    <property type="match status" value="1"/>
</dbReference>
<dbReference type="HOGENOM" id="CLU_947017_0_0_1"/>
<organism evidence="5">
    <name type="scientific">Candida tenuis (strain ATCC 10573 / BCRC 21748 / CBS 615 / JCM 9827 / NBRC 10315 / NRRL Y-1498 / VKM Y-70)</name>
    <name type="common">Yeast</name>
    <name type="synonym">Yamadazyma tenuis</name>
    <dbReference type="NCBI Taxonomy" id="590646"/>
    <lineage>
        <taxon>Eukaryota</taxon>
        <taxon>Fungi</taxon>
        <taxon>Dikarya</taxon>
        <taxon>Ascomycota</taxon>
        <taxon>Saccharomycotina</taxon>
        <taxon>Pichiomycetes</taxon>
        <taxon>Debaryomycetaceae</taxon>
        <taxon>Yamadazyma</taxon>
    </lineage>
</organism>
<gene>
    <name evidence="4" type="ORF">CANTEDRAFT_93757</name>
</gene>
<proteinExistence type="predicted"/>
<evidence type="ECO:0000256" key="2">
    <source>
        <dbReference type="SAM" id="SignalP"/>
    </source>
</evidence>
<dbReference type="Pfam" id="PF01105">
    <property type="entry name" value="EMP24_GP25L"/>
    <property type="match status" value="1"/>
</dbReference>